<reference evidence="2 3" key="1">
    <citation type="submission" date="2008-02" db="EMBL/GenBank/DDBJ databases">
        <title>Annotation of Escherichia albertii TW07627.</title>
        <authorList>
            <person name="Sutton G."/>
            <person name="Whittam T.S."/>
            <person name="Sebastian Y."/>
        </authorList>
    </citation>
    <scope>NUCLEOTIDE SEQUENCE [LARGE SCALE GENOMIC DNA]</scope>
    <source>
        <strain evidence="2 3">TW07627</strain>
    </source>
</reference>
<gene>
    <name evidence="2" type="ORF">ESCAB7627_2541</name>
</gene>
<dbReference type="Proteomes" id="UP000003042">
    <property type="component" value="Unassembled WGS sequence"/>
</dbReference>
<keyword evidence="1" id="KW-1133">Transmembrane helix</keyword>
<sequence length="42" mass="4644">MGCLKMPYLLLTSGGTIVAIRLSICLIYANSYSFQGLAQLRY</sequence>
<comment type="caution">
    <text evidence="2">The sequence shown here is derived from an EMBL/GenBank/DDBJ whole genome shotgun (WGS) entry which is preliminary data.</text>
</comment>
<evidence type="ECO:0000256" key="1">
    <source>
        <dbReference type="SAM" id="Phobius"/>
    </source>
</evidence>
<feature type="transmembrane region" description="Helical" evidence="1">
    <location>
        <begin position="6"/>
        <end position="29"/>
    </location>
</feature>
<keyword evidence="1" id="KW-0812">Transmembrane</keyword>
<name>A0ABC9NP34_ESCAT</name>
<organism evidence="2 3">
    <name type="scientific">Escherichia albertii (strain TW07627)</name>
    <dbReference type="NCBI Taxonomy" id="502347"/>
    <lineage>
        <taxon>Bacteria</taxon>
        <taxon>Pseudomonadati</taxon>
        <taxon>Pseudomonadota</taxon>
        <taxon>Gammaproteobacteria</taxon>
        <taxon>Enterobacterales</taxon>
        <taxon>Enterobacteriaceae</taxon>
        <taxon>Escherichia</taxon>
    </lineage>
</organism>
<protein>
    <submittedName>
        <fullName evidence="2">Uncharacterized protein</fullName>
    </submittedName>
</protein>
<accession>A0ABC9NP34</accession>
<proteinExistence type="predicted"/>
<dbReference type="EMBL" id="ABKX01000005">
    <property type="protein sequence ID" value="EDS91787.1"/>
    <property type="molecule type" value="Genomic_DNA"/>
</dbReference>
<evidence type="ECO:0000313" key="2">
    <source>
        <dbReference type="EMBL" id="EDS91787.1"/>
    </source>
</evidence>
<evidence type="ECO:0000313" key="3">
    <source>
        <dbReference type="Proteomes" id="UP000003042"/>
    </source>
</evidence>
<keyword evidence="1" id="KW-0472">Membrane</keyword>
<dbReference type="AlphaFoldDB" id="A0ABC9NP34"/>